<dbReference type="Proteomes" id="UP000266673">
    <property type="component" value="Unassembled WGS sequence"/>
</dbReference>
<accession>A0A397WC50</accession>
<dbReference type="AlphaFoldDB" id="A0A397WC50"/>
<evidence type="ECO:0000313" key="2">
    <source>
        <dbReference type="Proteomes" id="UP000266673"/>
    </source>
</evidence>
<reference evidence="1 2" key="1">
    <citation type="submission" date="2018-06" db="EMBL/GenBank/DDBJ databases">
        <title>Comparative genomics reveals the genomic features of Rhizophagus irregularis, R. cerebriforme, R. diaphanum and Gigaspora rosea, and their symbiotic lifestyle signature.</title>
        <authorList>
            <person name="Morin E."/>
            <person name="San Clemente H."/>
            <person name="Chen E.C.H."/>
            <person name="De La Providencia I."/>
            <person name="Hainaut M."/>
            <person name="Kuo A."/>
            <person name="Kohler A."/>
            <person name="Murat C."/>
            <person name="Tang N."/>
            <person name="Roy S."/>
            <person name="Loubradou J."/>
            <person name="Henrissat B."/>
            <person name="Grigoriev I.V."/>
            <person name="Corradi N."/>
            <person name="Roux C."/>
            <person name="Martin F.M."/>
        </authorList>
    </citation>
    <scope>NUCLEOTIDE SEQUENCE [LARGE SCALE GENOMIC DNA]</scope>
    <source>
        <strain evidence="1 2">DAOM 194757</strain>
    </source>
</reference>
<sequence>MSLWASQSEYTFMNKTSFFARLFSTLLKHRPSKISDFLEEFHYKGVGKHPSTQLAPKCHTRNWESDNWACAD</sequence>
<protein>
    <submittedName>
        <fullName evidence="1">Uncharacterized protein</fullName>
    </submittedName>
</protein>
<dbReference type="EMBL" id="QKWP01000035">
    <property type="protein sequence ID" value="RIB29576.1"/>
    <property type="molecule type" value="Genomic_DNA"/>
</dbReference>
<gene>
    <name evidence="1" type="ORF">C2G38_2155077</name>
</gene>
<comment type="caution">
    <text evidence="1">The sequence shown here is derived from an EMBL/GenBank/DDBJ whole genome shotgun (WGS) entry which is preliminary data.</text>
</comment>
<organism evidence="1 2">
    <name type="scientific">Gigaspora rosea</name>
    <dbReference type="NCBI Taxonomy" id="44941"/>
    <lineage>
        <taxon>Eukaryota</taxon>
        <taxon>Fungi</taxon>
        <taxon>Fungi incertae sedis</taxon>
        <taxon>Mucoromycota</taxon>
        <taxon>Glomeromycotina</taxon>
        <taxon>Glomeromycetes</taxon>
        <taxon>Diversisporales</taxon>
        <taxon>Gigasporaceae</taxon>
        <taxon>Gigaspora</taxon>
    </lineage>
</organism>
<evidence type="ECO:0000313" key="1">
    <source>
        <dbReference type="EMBL" id="RIB29576.1"/>
    </source>
</evidence>
<proteinExistence type="predicted"/>
<keyword evidence="2" id="KW-1185">Reference proteome</keyword>
<name>A0A397WC50_9GLOM</name>